<dbReference type="SUPFAM" id="SSF46600">
    <property type="entry name" value="C-terminal UvrC-binding domain of UvrB"/>
    <property type="match status" value="1"/>
</dbReference>
<protein>
    <recommendedName>
        <fullName evidence="1">UVR domain-containing protein</fullName>
    </recommendedName>
</protein>
<dbReference type="InterPro" id="IPR050066">
    <property type="entry name" value="UvrABC_protein_C"/>
</dbReference>
<evidence type="ECO:0000313" key="2">
    <source>
        <dbReference type="EMBL" id="KKN89392.1"/>
    </source>
</evidence>
<dbReference type="AlphaFoldDB" id="A0A0F9UPI0"/>
<evidence type="ECO:0000259" key="1">
    <source>
        <dbReference type="PROSITE" id="PS50151"/>
    </source>
</evidence>
<reference evidence="2" key="1">
    <citation type="journal article" date="2015" name="Nature">
        <title>Complex archaea that bridge the gap between prokaryotes and eukaryotes.</title>
        <authorList>
            <person name="Spang A."/>
            <person name="Saw J.H."/>
            <person name="Jorgensen S.L."/>
            <person name="Zaremba-Niedzwiedzka K."/>
            <person name="Martijn J."/>
            <person name="Lind A.E."/>
            <person name="van Eijk R."/>
            <person name="Schleper C."/>
            <person name="Guy L."/>
            <person name="Ettema T.J."/>
        </authorList>
    </citation>
    <scope>NUCLEOTIDE SEQUENCE</scope>
</reference>
<gene>
    <name evidence="2" type="ORF">LCGC14_0238990</name>
</gene>
<dbReference type="EMBL" id="LAZR01000119">
    <property type="protein sequence ID" value="KKN89392.1"/>
    <property type="molecule type" value="Genomic_DNA"/>
</dbReference>
<dbReference type="InterPro" id="IPR036876">
    <property type="entry name" value="UVR_dom_sf"/>
</dbReference>
<dbReference type="PANTHER" id="PTHR30562">
    <property type="entry name" value="UVRC/OXIDOREDUCTASE"/>
    <property type="match status" value="1"/>
</dbReference>
<feature type="domain" description="UVR" evidence="1">
    <location>
        <begin position="213"/>
        <end position="248"/>
    </location>
</feature>
<dbReference type="Pfam" id="PF02151">
    <property type="entry name" value="UVR"/>
    <property type="match status" value="1"/>
</dbReference>
<accession>A0A0F9UPI0</accession>
<dbReference type="PROSITE" id="PS50151">
    <property type="entry name" value="UVR"/>
    <property type="match status" value="1"/>
</dbReference>
<proteinExistence type="predicted"/>
<organism evidence="2">
    <name type="scientific">marine sediment metagenome</name>
    <dbReference type="NCBI Taxonomy" id="412755"/>
    <lineage>
        <taxon>unclassified sequences</taxon>
        <taxon>metagenomes</taxon>
        <taxon>ecological metagenomes</taxon>
    </lineage>
</organism>
<dbReference type="PANTHER" id="PTHR30562:SF1">
    <property type="entry name" value="UVRABC SYSTEM PROTEIN C"/>
    <property type="match status" value="1"/>
</dbReference>
<comment type="caution">
    <text evidence="2">The sequence shown here is derived from an EMBL/GenBank/DDBJ whole genome shotgun (WGS) entry which is preliminary data.</text>
</comment>
<name>A0A0F9UPI0_9ZZZZ</name>
<dbReference type="GO" id="GO:0006974">
    <property type="term" value="P:DNA damage response"/>
    <property type="evidence" value="ECO:0007669"/>
    <property type="project" value="TreeGrafter"/>
</dbReference>
<dbReference type="GO" id="GO:0009380">
    <property type="term" value="C:excinuclease repair complex"/>
    <property type="evidence" value="ECO:0007669"/>
    <property type="project" value="TreeGrafter"/>
</dbReference>
<dbReference type="InterPro" id="IPR001943">
    <property type="entry name" value="UVR_dom"/>
</dbReference>
<sequence>MFDDRWEVTPPLADEAFGHIPAKRGVLLLADATDRPITMITAGDLRARLRTRLADNDTDQPRRQADLRHITRTVLWTLTHSHFETDWAYLELARAVWPKRYATMLAWKRPWFVHVNCDEAFPHFVRSRDVQAAPGRYVGPFPSGRWAEQFIQGLQDAFDLCRDIKCLRTSPAGPPCSYGQMGRCLSPCDGTISMDAYRQVVRRAADFAAGSRREFRDNLQRRMSTASEDLAFEKAASLKTKLHRLEAFDRSEYMFAAPAEAFRYLLIQRGPNARTAKTFFVNGAAILAGPELAYPLVDDALADVGRRMSAFVGPASTSDEAGAWRIGLVGRYLFSSADRRGVIVPWRESLTAAEIAEAIETAVDILKLRAPKRRKRASSSQAQPGK</sequence>